<protein>
    <submittedName>
        <fullName evidence="1">3272_t:CDS:1</fullName>
    </submittedName>
</protein>
<name>A0A9N9G9X0_9GLOM</name>
<proteinExistence type="predicted"/>
<accession>A0A9N9G9X0</accession>
<feature type="non-terminal residue" evidence="1">
    <location>
        <position position="1"/>
    </location>
</feature>
<gene>
    <name evidence="1" type="ORF">AGERDE_LOCUS8635</name>
</gene>
<dbReference type="Proteomes" id="UP000789831">
    <property type="component" value="Unassembled WGS sequence"/>
</dbReference>
<dbReference type="EMBL" id="CAJVPL010001890">
    <property type="protein sequence ID" value="CAG8591608.1"/>
    <property type="molecule type" value="Genomic_DNA"/>
</dbReference>
<sequence>HYPKPSLVIGTGSGTPSQLGWFGYPGCDHSHQDECGWVNPSISSPLIHSLCHVESTQRNMCYTVTIMAKIMNEIIISNGDAH</sequence>
<evidence type="ECO:0000313" key="2">
    <source>
        <dbReference type="Proteomes" id="UP000789831"/>
    </source>
</evidence>
<reference evidence="1" key="1">
    <citation type="submission" date="2021-06" db="EMBL/GenBank/DDBJ databases">
        <authorList>
            <person name="Kallberg Y."/>
            <person name="Tangrot J."/>
            <person name="Rosling A."/>
        </authorList>
    </citation>
    <scope>NUCLEOTIDE SEQUENCE</scope>
    <source>
        <strain evidence="1">MT106</strain>
    </source>
</reference>
<evidence type="ECO:0000313" key="1">
    <source>
        <dbReference type="EMBL" id="CAG8591608.1"/>
    </source>
</evidence>
<keyword evidence="2" id="KW-1185">Reference proteome</keyword>
<dbReference type="AlphaFoldDB" id="A0A9N9G9X0"/>
<comment type="caution">
    <text evidence="1">The sequence shown here is derived from an EMBL/GenBank/DDBJ whole genome shotgun (WGS) entry which is preliminary data.</text>
</comment>
<organism evidence="1 2">
    <name type="scientific">Ambispora gerdemannii</name>
    <dbReference type="NCBI Taxonomy" id="144530"/>
    <lineage>
        <taxon>Eukaryota</taxon>
        <taxon>Fungi</taxon>
        <taxon>Fungi incertae sedis</taxon>
        <taxon>Mucoromycota</taxon>
        <taxon>Glomeromycotina</taxon>
        <taxon>Glomeromycetes</taxon>
        <taxon>Archaeosporales</taxon>
        <taxon>Ambisporaceae</taxon>
        <taxon>Ambispora</taxon>
    </lineage>
</organism>